<dbReference type="eggNOG" id="ENOG502S1H3">
    <property type="taxonomic scope" value="Eukaryota"/>
</dbReference>
<feature type="signal peptide" evidence="3">
    <location>
        <begin position="1"/>
        <end position="21"/>
    </location>
</feature>
<proteinExistence type="predicted"/>
<feature type="chain" id="PRO_5001637966" description="Phytocyanin domain-containing protein" evidence="3">
    <location>
        <begin position="22"/>
        <end position="183"/>
    </location>
</feature>
<evidence type="ECO:0000256" key="1">
    <source>
        <dbReference type="ARBA" id="ARBA00023157"/>
    </source>
</evidence>
<dbReference type="GO" id="GO:0009055">
    <property type="term" value="F:electron transfer activity"/>
    <property type="evidence" value="ECO:0007669"/>
    <property type="project" value="InterPro"/>
</dbReference>
<dbReference type="FunFam" id="2.60.40.420:FF:000034">
    <property type="entry name" value="Cupredoxin superfamily protein"/>
    <property type="match status" value="1"/>
</dbReference>
<name>A0A067GID4_CITSI</name>
<evidence type="ECO:0000256" key="2">
    <source>
        <dbReference type="ARBA" id="ARBA00023180"/>
    </source>
</evidence>
<dbReference type="Proteomes" id="UP000027120">
    <property type="component" value="Unassembled WGS sequence"/>
</dbReference>
<keyword evidence="2" id="KW-0325">Glycoprotein</keyword>
<reference evidence="5 6" key="1">
    <citation type="submission" date="2014-04" db="EMBL/GenBank/DDBJ databases">
        <authorList>
            <consortium name="International Citrus Genome Consortium"/>
            <person name="Gmitter F."/>
            <person name="Chen C."/>
            <person name="Farmerie W."/>
            <person name="Harkins T."/>
            <person name="Desany B."/>
            <person name="Mohiuddin M."/>
            <person name="Kodira C."/>
            <person name="Borodovsky M."/>
            <person name="Lomsadze A."/>
            <person name="Burns P."/>
            <person name="Jenkins J."/>
            <person name="Prochnik S."/>
            <person name="Shu S."/>
            <person name="Chapman J."/>
            <person name="Pitluck S."/>
            <person name="Schmutz J."/>
            <person name="Rokhsar D."/>
        </authorList>
    </citation>
    <scope>NUCLEOTIDE SEQUENCE</scope>
</reference>
<evidence type="ECO:0000259" key="4">
    <source>
        <dbReference type="PROSITE" id="PS51485"/>
    </source>
</evidence>
<protein>
    <recommendedName>
        <fullName evidence="4">Phytocyanin domain-containing protein</fullName>
    </recommendedName>
</protein>
<dbReference type="Gene3D" id="2.60.40.420">
    <property type="entry name" value="Cupredoxins - blue copper proteins"/>
    <property type="match status" value="1"/>
</dbReference>
<dbReference type="InterPro" id="IPR003245">
    <property type="entry name" value="Phytocyanin_dom"/>
</dbReference>
<evidence type="ECO:0000313" key="5">
    <source>
        <dbReference type="EMBL" id="KDO78430.1"/>
    </source>
</evidence>
<dbReference type="STRING" id="2711.A0A067GID4"/>
<evidence type="ECO:0000313" key="6">
    <source>
        <dbReference type="Proteomes" id="UP000027120"/>
    </source>
</evidence>
<sequence length="183" mass="20013">MVGVRMVKALVMIMAVALSLGLGGQWAAAQVHHVVGGDRGWDSSSDVASWSAGRVFRAGDKILLAYSPAQESIAELQSKEEYESCNVSNPIRMYTDGLDVIPLDGEGIHYFVSSKYDNCKNGLKLHVNVLPQPHQSSEVAKVTTAKRSAMPFAVPPTTPSDSTRFRSSFILFFVRLGLFYMDL</sequence>
<keyword evidence="1" id="KW-1015">Disulfide bond</keyword>
<dbReference type="InterPro" id="IPR039391">
    <property type="entry name" value="Phytocyanin-like"/>
</dbReference>
<dbReference type="GO" id="GO:0005886">
    <property type="term" value="C:plasma membrane"/>
    <property type="evidence" value="ECO:0000318"/>
    <property type="project" value="GO_Central"/>
</dbReference>
<dbReference type="PANTHER" id="PTHR33021:SF31">
    <property type="entry name" value="OS02G0720100 PROTEIN"/>
    <property type="match status" value="1"/>
</dbReference>
<dbReference type="CDD" id="cd04216">
    <property type="entry name" value="Phytocyanin"/>
    <property type="match status" value="1"/>
</dbReference>
<dbReference type="Pfam" id="PF02298">
    <property type="entry name" value="Cu_bind_like"/>
    <property type="match status" value="1"/>
</dbReference>
<dbReference type="EMBL" id="KK784879">
    <property type="protein sequence ID" value="KDO78430.1"/>
    <property type="molecule type" value="Genomic_DNA"/>
</dbReference>
<keyword evidence="3" id="KW-0732">Signal</keyword>
<dbReference type="SMR" id="A0A067GID4"/>
<dbReference type="PANTHER" id="PTHR33021">
    <property type="entry name" value="BLUE COPPER PROTEIN"/>
    <property type="match status" value="1"/>
</dbReference>
<accession>A0A067GID4</accession>
<organism evidence="5 6">
    <name type="scientific">Citrus sinensis</name>
    <name type="common">Sweet orange</name>
    <name type="synonym">Citrus aurantium var. sinensis</name>
    <dbReference type="NCBI Taxonomy" id="2711"/>
    <lineage>
        <taxon>Eukaryota</taxon>
        <taxon>Viridiplantae</taxon>
        <taxon>Streptophyta</taxon>
        <taxon>Embryophyta</taxon>
        <taxon>Tracheophyta</taxon>
        <taxon>Spermatophyta</taxon>
        <taxon>Magnoliopsida</taxon>
        <taxon>eudicotyledons</taxon>
        <taxon>Gunneridae</taxon>
        <taxon>Pentapetalae</taxon>
        <taxon>rosids</taxon>
        <taxon>malvids</taxon>
        <taxon>Sapindales</taxon>
        <taxon>Rutaceae</taxon>
        <taxon>Aurantioideae</taxon>
        <taxon>Citrus</taxon>
    </lineage>
</organism>
<dbReference type="AlphaFoldDB" id="A0A067GID4"/>
<gene>
    <name evidence="5" type="ORF">CISIN_1g030047mg</name>
</gene>
<feature type="domain" description="Phytocyanin" evidence="4">
    <location>
        <begin position="31"/>
        <end position="131"/>
    </location>
</feature>
<keyword evidence="6" id="KW-1185">Reference proteome</keyword>
<dbReference type="PaxDb" id="2711-XP_006467342.1"/>
<dbReference type="SUPFAM" id="SSF49503">
    <property type="entry name" value="Cupredoxins"/>
    <property type="match status" value="1"/>
</dbReference>
<dbReference type="KEGG" id="cit:102629717"/>
<dbReference type="PROSITE" id="PS51485">
    <property type="entry name" value="PHYTOCYANIN"/>
    <property type="match status" value="1"/>
</dbReference>
<dbReference type="InterPro" id="IPR008972">
    <property type="entry name" value="Cupredoxin"/>
</dbReference>
<dbReference type="OrthoDB" id="1896188at2759"/>
<evidence type="ECO:0000256" key="3">
    <source>
        <dbReference type="SAM" id="SignalP"/>
    </source>
</evidence>